<gene>
    <name evidence="1" type="ORF">DV515_00004480</name>
</gene>
<name>A0A3L8SQQ0_CHLGU</name>
<evidence type="ECO:0000313" key="2">
    <source>
        <dbReference type="Proteomes" id="UP000276834"/>
    </source>
</evidence>
<dbReference type="EMBL" id="QUSF01000009">
    <property type="protein sequence ID" value="RLW06481.1"/>
    <property type="molecule type" value="Genomic_DNA"/>
</dbReference>
<dbReference type="Proteomes" id="UP000276834">
    <property type="component" value="Unassembled WGS sequence"/>
</dbReference>
<evidence type="ECO:0000313" key="1">
    <source>
        <dbReference type="EMBL" id="RLW06481.1"/>
    </source>
</evidence>
<organism evidence="1 2">
    <name type="scientific">Chloebia gouldiae</name>
    <name type="common">Gouldian finch</name>
    <name type="synonym">Erythrura gouldiae</name>
    <dbReference type="NCBI Taxonomy" id="44316"/>
    <lineage>
        <taxon>Eukaryota</taxon>
        <taxon>Metazoa</taxon>
        <taxon>Chordata</taxon>
        <taxon>Craniata</taxon>
        <taxon>Vertebrata</taxon>
        <taxon>Euteleostomi</taxon>
        <taxon>Archelosauria</taxon>
        <taxon>Archosauria</taxon>
        <taxon>Dinosauria</taxon>
        <taxon>Saurischia</taxon>
        <taxon>Theropoda</taxon>
        <taxon>Coelurosauria</taxon>
        <taxon>Aves</taxon>
        <taxon>Neognathae</taxon>
        <taxon>Neoaves</taxon>
        <taxon>Telluraves</taxon>
        <taxon>Australaves</taxon>
        <taxon>Passeriformes</taxon>
        <taxon>Passeroidea</taxon>
        <taxon>Passeridae</taxon>
        <taxon>Chloebia</taxon>
    </lineage>
</organism>
<protein>
    <submittedName>
        <fullName evidence="1">Uncharacterized protein</fullName>
    </submittedName>
</protein>
<accession>A0A3L8SQQ0</accession>
<keyword evidence="2" id="KW-1185">Reference proteome</keyword>
<comment type="caution">
    <text evidence="1">The sequence shown here is derived from an EMBL/GenBank/DDBJ whole genome shotgun (WGS) entry which is preliminary data.</text>
</comment>
<reference evidence="1 2" key="1">
    <citation type="journal article" date="2018" name="Proc. R. Soc. B">
        <title>A non-coding region near Follistatin controls head colour polymorphism in the Gouldian finch.</title>
        <authorList>
            <person name="Toomey M.B."/>
            <person name="Marques C.I."/>
            <person name="Andrade P."/>
            <person name="Araujo P.M."/>
            <person name="Sabatino S."/>
            <person name="Gazda M.A."/>
            <person name="Afonso S."/>
            <person name="Lopes R.J."/>
            <person name="Corbo J.C."/>
            <person name="Carneiro M."/>
        </authorList>
    </citation>
    <scope>NUCLEOTIDE SEQUENCE [LARGE SCALE GENOMIC DNA]</scope>
    <source>
        <strain evidence="1">Red01</strain>
        <tissue evidence="1">Muscle</tissue>
    </source>
</reference>
<sequence>MQLLSMMISPMGCIGLRYPAVSVVLTWGTFLMMDLAQLANGTAQTLLHYLSSQQTRTALEKAALMPVLPKQAKLSCRMKQSLQKTALVPHSLQGMFSSFKVACSLIS</sequence>
<proteinExistence type="predicted"/>
<dbReference type="AlphaFoldDB" id="A0A3L8SQQ0"/>